<evidence type="ECO:0000313" key="4">
    <source>
        <dbReference type="EMBL" id="KAK4042126.1"/>
    </source>
</evidence>
<dbReference type="InterPro" id="IPR027450">
    <property type="entry name" value="AlkB-like"/>
</dbReference>
<protein>
    <recommendedName>
        <fullName evidence="3">Alpha-ketoglutarate-dependent dioxygenase AlkB-like domain-containing protein</fullName>
    </recommendedName>
</protein>
<dbReference type="PANTHER" id="PTHR31573:SF4">
    <property type="entry name" value="FE2OG DIOXYGENASE DOMAIN-CONTAINING PROTEIN"/>
    <property type="match status" value="1"/>
</dbReference>
<evidence type="ECO:0000256" key="2">
    <source>
        <dbReference type="SAM" id="MobiDB-lite"/>
    </source>
</evidence>
<dbReference type="Pfam" id="PF13532">
    <property type="entry name" value="2OG-FeII_Oxy_2"/>
    <property type="match status" value="1"/>
</dbReference>
<dbReference type="SUPFAM" id="SSF51197">
    <property type="entry name" value="Clavaminate synthase-like"/>
    <property type="match status" value="1"/>
</dbReference>
<dbReference type="GO" id="GO:0008198">
    <property type="term" value="F:ferrous iron binding"/>
    <property type="evidence" value="ECO:0007669"/>
    <property type="project" value="TreeGrafter"/>
</dbReference>
<gene>
    <name evidence="4" type="ORF">C8A01DRAFT_14227</name>
</gene>
<feature type="binding site" evidence="1">
    <location>
        <position position="587"/>
    </location>
    <ligand>
        <name>2-oxoglutarate</name>
        <dbReference type="ChEBI" id="CHEBI:16810"/>
    </ligand>
</feature>
<feature type="compositionally biased region" description="Polar residues" evidence="2">
    <location>
        <begin position="50"/>
        <end position="61"/>
    </location>
</feature>
<keyword evidence="5" id="KW-1185">Reference proteome</keyword>
<accession>A0AAN6SU15</accession>
<dbReference type="Proteomes" id="UP001303115">
    <property type="component" value="Unassembled WGS sequence"/>
</dbReference>
<dbReference type="InterPro" id="IPR032852">
    <property type="entry name" value="ALKBH2"/>
</dbReference>
<dbReference type="Gene3D" id="2.60.120.590">
    <property type="entry name" value="Alpha-ketoglutarate-dependent dioxygenase AlkB-like"/>
    <property type="match status" value="1"/>
</dbReference>
<dbReference type="PANTHER" id="PTHR31573">
    <property type="entry name" value="ALPHA-KETOGLUTARATE-DEPENDENT DIOXYGENASE ALKB HOMOLOG 2"/>
    <property type="match status" value="1"/>
</dbReference>
<dbReference type="GO" id="GO:0006307">
    <property type="term" value="P:DNA alkylation repair"/>
    <property type="evidence" value="ECO:0007669"/>
    <property type="project" value="TreeGrafter"/>
</dbReference>
<feature type="region of interest" description="Disordered" evidence="2">
    <location>
        <begin position="22"/>
        <end position="68"/>
    </location>
</feature>
<evidence type="ECO:0000256" key="1">
    <source>
        <dbReference type="PIRSR" id="PIRSR632852-1"/>
    </source>
</evidence>
<comment type="caution">
    <text evidence="4">The sequence shown here is derived from an EMBL/GenBank/DDBJ whole genome shotgun (WGS) entry which is preliminary data.</text>
</comment>
<sequence>MVALRTSSRLAARRAQTAIKRTVEELDESAPEEPAKRARLAAVEDEESSQTDGSDASQSTLDGAYVEDTPDHPIETIIVSMAGAAKKESGSAPKAKIAKPINGSPSVGKPLVWANARGSLCEALPYFRAFKGSLHSASLVVQGFLVDQEVDQLDVFGAQVIISSVGGGRIKNPETGAMIRTKDAPDTASNVKAIMNAYRNKTLVAEKQIPQGSDKAVTIWRMRFEKADLTEASWWVPKGEDATPSDALINTAVKAPVSACGKCDTPSKEIFTAGWFCLNHECEHYFVFPTGAAVDIKGLAYTATFLNERTPFVGEVPSLRPPVPDSAGFHGTELALRRGFVCPDCGCCNRRVYWNRWVCENKECQYARDAPMLPYPEALLKQENAKFDARTQKKRTTYGVNENTLGQDTYLFDPYATVYQRGYLQFSQTLTLGGHQVRQYFLPDSQGRILGSFSIFSASQEVNSKPNGPDDLFRTLEVTDIGLRRNPSAVIGHKLEGYTRHFQQNFGAKYKFGVSVQSKGFAEAPDVVLRALQRLIWAKQVSVEKSNAFIGALDQKLIGERALVENSGDFNELLALGYMEDDKINYHDDGERELGPVVAALSLGSPCTMSFRPKRNTQFFLPTRQDRGKACYHEVLEVTMKHGDMMVMVGTEIQKVYEHTVDPYGMRRFSLTARYMDPDRMTSQADRDDAAVKGAMPQHAEAFVYDGN</sequence>
<name>A0AAN6SU15_9PEZI</name>
<feature type="binding site" evidence="1">
    <location>
        <position position="578"/>
    </location>
    <ligand>
        <name>2-oxoglutarate</name>
        <dbReference type="ChEBI" id="CHEBI:16810"/>
    </ligand>
</feature>
<reference evidence="5" key="1">
    <citation type="journal article" date="2023" name="Mol. Phylogenet. Evol.">
        <title>Genome-scale phylogeny and comparative genomics of the fungal order Sordariales.</title>
        <authorList>
            <person name="Hensen N."/>
            <person name="Bonometti L."/>
            <person name="Westerberg I."/>
            <person name="Brannstrom I.O."/>
            <person name="Guillou S."/>
            <person name="Cros-Aarteil S."/>
            <person name="Calhoun S."/>
            <person name="Haridas S."/>
            <person name="Kuo A."/>
            <person name="Mondo S."/>
            <person name="Pangilinan J."/>
            <person name="Riley R."/>
            <person name="LaButti K."/>
            <person name="Andreopoulos B."/>
            <person name="Lipzen A."/>
            <person name="Chen C."/>
            <person name="Yan M."/>
            <person name="Daum C."/>
            <person name="Ng V."/>
            <person name="Clum A."/>
            <person name="Steindorff A."/>
            <person name="Ohm R.A."/>
            <person name="Martin F."/>
            <person name="Silar P."/>
            <person name="Natvig D.O."/>
            <person name="Lalanne C."/>
            <person name="Gautier V."/>
            <person name="Ament-Velasquez S.L."/>
            <person name="Kruys A."/>
            <person name="Hutchinson M.I."/>
            <person name="Powell A.J."/>
            <person name="Barry K."/>
            <person name="Miller A.N."/>
            <person name="Grigoriev I.V."/>
            <person name="Debuchy R."/>
            <person name="Gladieux P."/>
            <person name="Hiltunen Thoren M."/>
            <person name="Johannesson H."/>
        </authorList>
    </citation>
    <scope>NUCLEOTIDE SEQUENCE [LARGE SCALE GENOMIC DNA]</scope>
    <source>
        <strain evidence="5">CBS 284.82</strain>
    </source>
</reference>
<evidence type="ECO:0000259" key="3">
    <source>
        <dbReference type="Pfam" id="PF13532"/>
    </source>
</evidence>
<organism evidence="4 5">
    <name type="scientific">Parachaetomium inaequale</name>
    <dbReference type="NCBI Taxonomy" id="2588326"/>
    <lineage>
        <taxon>Eukaryota</taxon>
        <taxon>Fungi</taxon>
        <taxon>Dikarya</taxon>
        <taxon>Ascomycota</taxon>
        <taxon>Pezizomycotina</taxon>
        <taxon>Sordariomycetes</taxon>
        <taxon>Sordariomycetidae</taxon>
        <taxon>Sordariales</taxon>
        <taxon>Chaetomiaceae</taxon>
        <taxon>Parachaetomium</taxon>
    </lineage>
</organism>
<proteinExistence type="predicted"/>
<dbReference type="GO" id="GO:0051747">
    <property type="term" value="F:cytosine C-5 DNA demethylase activity"/>
    <property type="evidence" value="ECO:0007669"/>
    <property type="project" value="TreeGrafter"/>
</dbReference>
<dbReference type="AlphaFoldDB" id="A0AAN6SU15"/>
<feature type="domain" description="Alpha-ketoglutarate-dependent dioxygenase AlkB-like" evidence="3">
    <location>
        <begin position="506"/>
        <end position="674"/>
    </location>
</feature>
<dbReference type="EMBL" id="MU854345">
    <property type="protein sequence ID" value="KAK4042126.1"/>
    <property type="molecule type" value="Genomic_DNA"/>
</dbReference>
<evidence type="ECO:0000313" key="5">
    <source>
        <dbReference type="Proteomes" id="UP001303115"/>
    </source>
</evidence>
<dbReference type="InterPro" id="IPR037151">
    <property type="entry name" value="AlkB-like_sf"/>
</dbReference>
<dbReference type="GO" id="GO:0035516">
    <property type="term" value="F:broad specificity oxidative DNA demethylase activity"/>
    <property type="evidence" value="ECO:0007669"/>
    <property type="project" value="TreeGrafter"/>
</dbReference>